<evidence type="ECO:0000313" key="10">
    <source>
        <dbReference type="EMBL" id="KAJ6737914.1"/>
    </source>
</evidence>
<keyword evidence="5" id="KW-0804">Transcription</keyword>
<feature type="compositionally biased region" description="Polar residues" evidence="7">
    <location>
        <begin position="1"/>
        <end position="12"/>
    </location>
</feature>
<evidence type="ECO:0000259" key="8">
    <source>
        <dbReference type="PROSITE" id="PS50090"/>
    </source>
</evidence>
<dbReference type="GO" id="GO:0006355">
    <property type="term" value="P:regulation of DNA-templated transcription"/>
    <property type="evidence" value="ECO:0007669"/>
    <property type="project" value="TreeGrafter"/>
</dbReference>
<dbReference type="PANTHER" id="PTHR47998">
    <property type="entry name" value="TRANSCRIPTION FACTOR MYB51-LIKE ISOFORM X1"/>
    <property type="match status" value="1"/>
</dbReference>
<protein>
    <submittedName>
        <fullName evidence="10">TRANSCRIPTION FACTOR MYB51-LIKE ISOFORM X1</fullName>
    </submittedName>
</protein>
<comment type="subcellular location">
    <subcellularLocation>
        <location evidence="1">Nucleus</location>
    </subcellularLocation>
</comment>
<dbReference type="GO" id="GO:0090558">
    <property type="term" value="P:plant epidermis development"/>
    <property type="evidence" value="ECO:0007669"/>
    <property type="project" value="UniProtKB-ARBA"/>
</dbReference>
<keyword evidence="6" id="KW-0539">Nucleus</keyword>
<dbReference type="InterPro" id="IPR015495">
    <property type="entry name" value="Myb_TF_plants"/>
</dbReference>
<feature type="domain" description="HTH myb-type" evidence="9">
    <location>
        <begin position="29"/>
        <end position="77"/>
    </location>
</feature>
<reference evidence="10" key="1">
    <citation type="submission" date="2022-11" db="EMBL/GenBank/DDBJ databases">
        <authorList>
            <person name="Hyden B.L."/>
            <person name="Feng K."/>
            <person name="Yates T."/>
            <person name="Jawdy S."/>
            <person name="Smart L.B."/>
            <person name="Muchero W."/>
        </authorList>
    </citation>
    <scope>NUCLEOTIDE SEQUENCE</scope>
    <source>
        <tissue evidence="10">Shoot tip</tissue>
    </source>
</reference>
<dbReference type="GO" id="GO:0005634">
    <property type="term" value="C:nucleus"/>
    <property type="evidence" value="ECO:0007669"/>
    <property type="project" value="UniProtKB-SubCell"/>
</dbReference>
<dbReference type="SMART" id="SM00717">
    <property type="entry name" value="SANT"/>
    <property type="match status" value="1"/>
</dbReference>
<organism evidence="10 11">
    <name type="scientific">Salix koriyanagi</name>
    <dbReference type="NCBI Taxonomy" id="2511006"/>
    <lineage>
        <taxon>Eukaryota</taxon>
        <taxon>Viridiplantae</taxon>
        <taxon>Streptophyta</taxon>
        <taxon>Embryophyta</taxon>
        <taxon>Tracheophyta</taxon>
        <taxon>Spermatophyta</taxon>
        <taxon>Magnoliopsida</taxon>
        <taxon>eudicotyledons</taxon>
        <taxon>Gunneridae</taxon>
        <taxon>Pentapetalae</taxon>
        <taxon>rosids</taxon>
        <taxon>fabids</taxon>
        <taxon>Malpighiales</taxon>
        <taxon>Salicaceae</taxon>
        <taxon>Saliceae</taxon>
        <taxon>Salix</taxon>
    </lineage>
</organism>
<sequence>MADSGHTSNYTDQDTKDAKSSANQDSNLQDFSEDEVSLIARMFRLVGKRWSLIAGRIPGRTAEEIENYWTAKNRSSKQR</sequence>
<dbReference type="AlphaFoldDB" id="A0A9Q0UWT7"/>
<feature type="compositionally biased region" description="Polar residues" evidence="7">
    <location>
        <begin position="20"/>
        <end position="30"/>
    </location>
</feature>
<dbReference type="GO" id="GO:0030154">
    <property type="term" value="P:cell differentiation"/>
    <property type="evidence" value="ECO:0007669"/>
    <property type="project" value="UniProtKB-ARBA"/>
</dbReference>
<keyword evidence="4" id="KW-0238">DNA-binding</keyword>
<feature type="region of interest" description="Disordered" evidence="7">
    <location>
        <begin position="1"/>
        <end position="31"/>
    </location>
</feature>
<evidence type="ECO:0000259" key="9">
    <source>
        <dbReference type="PROSITE" id="PS51294"/>
    </source>
</evidence>
<evidence type="ECO:0000256" key="2">
    <source>
        <dbReference type="ARBA" id="ARBA00022473"/>
    </source>
</evidence>
<dbReference type="SUPFAM" id="SSF46689">
    <property type="entry name" value="Homeodomain-like"/>
    <property type="match status" value="1"/>
</dbReference>
<dbReference type="PANTHER" id="PTHR47998:SF3">
    <property type="entry name" value="TRANSCRIPTION FACTOR TRY-LIKE"/>
    <property type="match status" value="1"/>
</dbReference>
<keyword evidence="2" id="KW-0217">Developmental protein</keyword>
<comment type="caution">
    <text evidence="10">The sequence shown here is derived from an EMBL/GenBank/DDBJ whole genome shotgun (WGS) entry which is preliminary data.</text>
</comment>
<evidence type="ECO:0000256" key="7">
    <source>
        <dbReference type="SAM" id="MobiDB-lite"/>
    </source>
</evidence>
<dbReference type="InterPro" id="IPR001005">
    <property type="entry name" value="SANT/Myb"/>
</dbReference>
<evidence type="ECO:0000256" key="4">
    <source>
        <dbReference type="ARBA" id="ARBA00023125"/>
    </source>
</evidence>
<accession>A0A9Q0UWT7</accession>
<dbReference type="GO" id="GO:0000976">
    <property type="term" value="F:transcription cis-regulatory region binding"/>
    <property type="evidence" value="ECO:0007669"/>
    <property type="project" value="TreeGrafter"/>
</dbReference>
<dbReference type="Pfam" id="PF00249">
    <property type="entry name" value="Myb_DNA-binding"/>
    <property type="match status" value="1"/>
</dbReference>
<dbReference type="PROSITE" id="PS51294">
    <property type="entry name" value="HTH_MYB"/>
    <property type="match status" value="1"/>
</dbReference>
<dbReference type="GO" id="GO:0009653">
    <property type="term" value="P:anatomical structure morphogenesis"/>
    <property type="evidence" value="ECO:0007669"/>
    <property type="project" value="UniProtKB-ARBA"/>
</dbReference>
<dbReference type="EMBL" id="JAPFFM010000010">
    <property type="protein sequence ID" value="KAJ6737914.1"/>
    <property type="molecule type" value="Genomic_DNA"/>
</dbReference>
<keyword evidence="3" id="KW-0805">Transcription regulation</keyword>
<dbReference type="GO" id="GO:0048731">
    <property type="term" value="P:system development"/>
    <property type="evidence" value="ECO:0007669"/>
    <property type="project" value="UniProtKB-ARBA"/>
</dbReference>
<evidence type="ECO:0000256" key="5">
    <source>
        <dbReference type="ARBA" id="ARBA00023163"/>
    </source>
</evidence>
<feature type="domain" description="Myb-like" evidence="8">
    <location>
        <begin position="23"/>
        <end position="69"/>
    </location>
</feature>
<dbReference type="InterPro" id="IPR017930">
    <property type="entry name" value="Myb_dom"/>
</dbReference>
<reference evidence="10" key="2">
    <citation type="journal article" date="2023" name="Int. J. Mol. Sci.">
        <title>De Novo Assembly and Annotation of 11 Diverse Shrub Willow (Salix) Genomes Reveals Novel Gene Organization in Sex-Linked Regions.</title>
        <authorList>
            <person name="Hyden B."/>
            <person name="Feng K."/>
            <person name="Yates T.B."/>
            <person name="Jawdy S."/>
            <person name="Cereghino C."/>
            <person name="Smart L.B."/>
            <person name="Muchero W."/>
        </authorList>
    </citation>
    <scope>NUCLEOTIDE SEQUENCE</scope>
    <source>
        <tissue evidence="10">Shoot tip</tissue>
    </source>
</reference>
<dbReference type="Gene3D" id="1.10.10.60">
    <property type="entry name" value="Homeodomain-like"/>
    <property type="match status" value="1"/>
</dbReference>
<dbReference type="InterPro" id="IPR009057">
    <property type="entry name" value="Homeodomain-like_sf"/>
</dbReference>
<keyword evidence="11" id="KW-1185">Reference proteome</keyword>
<name>A0A9Q0UWT7_9ROSI</name>
<dbReference type="FunFam" id="1.10.10.60:FF:000160">
    <property type="entry name" value="MYB-like transcription factor"/>
    <property type="match status" value="1"/>
</dbReference>
<dbReference type="Proteomes" id="UP001151752">
    <property type="component" value="Chromosome 4"/>
</dbReference>
<proteinExistence type="predicted"/>
<gene>
    <name evidence="10" type="ORF">OIU74_002968</name>
</gene>
<evidence type="ECO:0000256" key="1">
    <source>
        <dbReference type="ARBA" id="ARBA00004123"/>
    </source>
</evidence>
<dbReference type="CDD" id="cd00167">
    <property type="entry name" value="SANT"/>
    <property type="match status" value="1"/>
</dbReference>
<evidence type="ECO:0000313" key="11">
    <source>
        <dbReference type="Proteomes" id="UP001151752"/>
    </source>
</evidence>
<dbReference type="PROSITE" id="PS50090">
    <property type="entry name" value="MYB_LIKE"/>
    <property type="match status" value="1"/>
</dbReference>
<evidence type="ECO:0000256" key="3">
    <source>
        <dbReference type="ARBA" id="ARBA00023015"/>
    </source>
</evidence>
<evidence type="ECO:0000256" key="6">
    <source>
        <dbReference type="ARBA" id="ARBA00023242"/>
    </source>
</evidence>